<reference evidence="1" key="1">
    <citation type="submission" date="2020-08" db="EMBL/GenBank/DDBJ databases">
        <title>Whole genome shotgun sequence of Polymorphospora rubra NBRC 101157.</title>
        <authorList>
            <person name="Komaki H."/>
            <person name="Tamura T."/>
        </authorList>
    </citation>
    <scope>NUCLEOTIDE SEQUENCE</scope>
    <source>
        <strain evidence="1">NBRC 101157</strain>
    </source>
</reference>
<keyword evidence="2" id="KW-1185">Reference proteome</keyword>
<organism evidence="1 2">
    <name type="scientific">Polymorphospora rubra</name>
    <dbReference type="NCBI Taxonomy" id="338584"/>
    <lineage>
        <taxon>Bacteria</taxon>
        <taxon>Bacillati</taxon>
        <taxon>Actinomycetota</taxon>
        <taxon>Actinomycetes</taxon>
        <taxon>Micromonosporales</taxon>
        <taxon>Micromonosporaceae</taxon>
        <taxon>Polymorphospora</taxon>
    </lineage>
</organism>
<name>A0A810MXD8_9ACTN</name>
<dbReference type="Proteomes" id="UP000680866">
    <property type="component" value="Chromosome"/>
</dbReference>
<proteinExistence type="predicted"/>
<dbReference type="AlphaFoldDB" id="A0A810MXD8"/>
<dbReference type="EMBL" id="AP023359">
    <property type="protein sequence ID" value="BCJ65742.1"/>
    <property type="molecule type" value="Genomic_DNA"/>
</dbReference>
<protein>
    <submittedName>
        <fullName evidence="1">Uncharacterized protein</fullName>
    </submittedName>
</protein>
<sequence length="94" mass="9924">MRRISSGKWKGFGEIVVRAQGQPADPVAGRARHGQHQDLVSPCCSIGLVAGAVGRDCCSPLAVVLRWCSDVEQLTRTPKDPAGKRAAKAEGDEG</sequence>
<evidence type="ECO:0000313" key="2">
    <source>
        <dbReference type="Proteomes" id="UP000680866"/>
    </source>
</evidence>
<accession>A0A810MXD8</accession>
<evidence type="ECO:0000313" key="1">
    <source>
        <dbReference type="EMBL" id="BCJ65742.1"/>
    </source>
</evidence>
<gene>
    <name evidence="1" type="ORF">Prubr_27630</name>
</gene>
<dbReference type="KEGG" id="pry:Prubr_27630"/>